<evidence type="ECO:0000313" key="2">
    <source>
        <dbReference type="Proteomes" id="UP000805649"/>
    </source>
</evidence>
<reference evidence="1 2" key="1">
    <citation type="journal article" date="2020" name="Phytopathology">
        <title>Genome Sequence Resources of Colletotrichum truncatum, C. plurivorum, C. musicola, and C. sojae: Four Species Pathogenic to Soybean (Glycine max).</title>
        <authorList>
            <person name="Rogerio F."/>
            <person name="Boufleur T.R."/>
            <person name="Ciampi-Guillardi M."/>
            <person name="Sukno S.A."/>
            <person name="Thon M.R."/>
            <person name="Massola Junior N.S."/>
            <person name="Baroncelli R."/>
        </authorList>
    </citation>
    <scope>NUCLEOTIDE SEQUENCE [LARGE SCALE GENOMIC DNA]</scope>
    <source>
        <strain evidence="1 2">CMES1059</strain>
    </source>
</reference>
<keyword evidence="2" id="KW-1185">Reference proteome</keyword>
<organism evidence="1 2">
    <name type="scientific">Colletotrichum truncatum</name>
    <name type="common">Anthracnose fungus</name>
    <name type="synonym">Colletotrichum capsici</name>
    <dbReference type="NCBI Taxonomy" id="5467"/>
    <lineage>
        <taxon>Eukaryota</taxon>
        <taxon>Fungi</taxon>
        <taxon>Dikarya</taxon>
        <taxon>Ascomycota</taxon>
        <taxon>Pezizomycotina</taxon>
        <taxon>Sordariomycetes</taxon>
        <taxon>Hypocreomycetidae</taxon>
        <taxon>Glomerellales</taxon>
        <taxon>Glomerellaceae</taxon>
        <taxon>Colletotrichum</taxon>
        <taxon>Colletotrichum truncatum species complex</taxon>
    </lineage>
</organism>
<gene>
    <name evidence="1" type="ORF">CTRU02_204753</name>
</gene>
<accession>A0ACC3ZD01</accession>
<evidence type="ECO:0000313" key="1">
    <source>
        <dbReference type="EMBL" id="KAL0941990.1"/>
    </source>
</evidence>
<protein>
    <submittedName>
        <fullName evidence="1">Cell surface glycoprotein</fullName>
    </submittedName>
</protein>
<sequence>MISKLFTLLGIAILPQLASAGPCNNNCGRQVIGTAVRDPPSWDLRSSLCADFVTTYVTVTSGPEPSAELQLPTVIDGRNVHGPRQVTPTPVITGKKPDYASACSDVAAYWSACQCFDGVKPTTITVTAPAVAATTPTSSASQPSCTKGIEFAHHVIEPTSTLCTNVLSNQNLRAKAYDLGSLLQGRVPSGVGLSQNLYYEQLNGNAPINYAGLRGPEGSTLECNILVHRGYIKVKVPGIYEFFFGGVQDVVLIWFGDKARSGGFRAGNSDFGGRDKDIKWPDQSFYLNVEDASEYIPFRVYWSNGEGAGAFGIQGFPAAWGDWPDEDPELPEFYSNCSGDRSPAPAWLPWESEDYSGGA</sequence>
<dbReference type="Proteomes" id="UP000805649">
    <property type="component" value="Unassembled WGS sequence"/>
</dbReference>
<comment type="caution">
    <text evidence="1">The sequence shown here is derived from an EMBL/GenBank/DDBJ whole genome shotgun (WGS) entry which is preliminary data.</text>
</comment>
<dbReference type="EMBL" id="VUJX02000002">
    <property type="protein sequence ID" value="KAL0941990.1"/>
    <property type="molecule type" value="Genomic_DNA"/>
</dbReference>
<name>A0ACC3ZD01_COLTU</name>
<proteinExistence type="predicted"/>